<accession>A0A4Y2ATT2</accession>
<dbReference type="EMBL" id="BGPR01157624">
    <property type="protein sequence ID" value="GBL83442.1"/>
    <property type="molecule type" value="Genomic_DNA"/>
</dbReference>
<evidence type="ECO:0000313" key="2">
    <source>
        <dbReference type="Proteomes" id="UP000499080"/>
    </source>
</evidence>
<feature type="non-terminal residue" evidence="1">
    <location>
        <position position="43"/>
    </location>
</feature>
<gene>
    <name evidence="1" type="ORF">AVEN_8033_1</name>
</gene>
<protein>
    <submittedName>
        <fullName evidence="1">Uncharacterized protein</fullName>
    </submittedName>
</protein>
<dbReference type="Proteomes" id="UP000499080">
    <property type="component" value="Unassembled WGS sequence"/>
</dbReference>
<proteinExistence type="predicted"/>
<comment type="caution">
    <text evidence="1">The sequence shown here is derived from an EMBL/GenBank/DDBJ whole genome shotgun (WGS) entry which is preliminary data.</text>
</comment>
<evidence type="ECO:0000313" key="1">
    <source>
        <dbReference type="EMBL" id="GBL83442.1"/>
    </source>
</evidence>
<dbReference type="AlphaFoldDB" id="A0A4Y2ATT2"/>
<reference evidence="1 2" key="1">
    <citation type="journal article" date="2019" name="Sci. Rep.">
        <title>Orb-weaving spider Araneus ventricosus genome elucidates the spidroin gene catalogue.</title>
        <authorList>
            <person name="Kono N."/>
            <person name="Nakamura H."/>
            <person name="Ohtoshi R."/>
            <person name="Moran D.A.P."/>
            <person name="Shinohara A."/>
            <person name="Yoshida Y."/>
            <person name="Fujiwara M."/>
            <person name="Mori M."/>
            <person name="Tomita M."/>
            <person name="Arakawa K."/>
        </authorList>
    </citation>
    <scope>NUCLEOTIDE SEQUENCE [LARGE SCALE GENOMIC DNA]</scope>
</reference>
<organism evidence="1 2">
    <name type="scientific">Araneus ventricosus</name>
    <name type="common">Orbweaver spider</name>
    <name type="synonym">Epeira ventricosa</name>
    <dbReference type="NCBI Taxonomy" id="182803"/>
    <lineage>
        <taxon>Eukaryota</taxon>
        <taxon>Metazoa</taxon>
        <taxon>Ecdysozoa</taxon>
        <taxon>Arthropoda</taxon>
        <taxon>Chelicerata</taxon>
        <taxon>Arachnida</taxon>
        <taxon>Araneae</taxon>
        <taxon>Araneomorphae</taxon>
        <taxon>Entelegynae</taxon>
        <taxon>Araneoidea</taxon>
        <taxon>Araneidae</taxon>
        <taxon>Araneus</taxon>
    </lineage>
</organism>
<name>A0A4Y2ATT2_ARAVE</name>
<keyword evidence="2" id="KW-1185">Reference proteome</keyword>
<sequence>MTSGDRCTFVNQPKFRRQRYRGAVSPGWQPYLLHVRPACLSRV</sequence>